<feature type="chain" id="PRO_5003334395" evidence="1">
    <location>
        <begin position="22"/>
        <end position="211"/>
    </location>
</feature>
<dbReference type="Gene3D" id="1.25.40.10">
    <property type="entry name" value="Tetratricopeptide repeat domain"/>
    <property type="match status" value="1"/>
</dbReference>
<dbReference type="KEGG" id="mpc:Mar181_3444"/>
<name>F6CV40_MARPP</name>
<proteinExistence type="predicted"/>
<dbReference type="AlphaFoldDB" id="F6CV40"/>
<organism evidence="2 3">
    <name type="scientific">Marinomonas posidonica (strain CECT 7376 / NCIMB 14433 / IVIA-Po-181)</name>
    <dbReference type="NCBI Taxonomy" id="491952"/>
    <lineage>
        <taxon>Bacteria</taxon>
        <taxon>Pseudomonadati</taxon>
        <taxon>Pseudomonadota</taxon>
        <taxon>Gammaproteobacteria</taxon>
        <taxon>Oceanospirillales</taxon>
        <taxon>Oceanospirillaceae</taxon>
        <taxon>Marinomonas</taxon>
    </lineage>
</organism>
<evidence type="ECO:0000313" key="3">
    <source>
        <dbReference type="Proteomes" id="UP000009230"/>
    </source>
</evidence>
<keyword evidence="3" id="KW-1185">Reference proteome</keyword>
<sequence length="211" mass="23093">MLMKSLKFGLLLFVVSGQTFASNDDSSLLAIQTAWAKCQYDLVEDDARQACLETLIVKNNELLQAHPDNPQWKVWLAINKASLAGVKGGFGALSLVKEAKALLEQVIDTAPNTLSGSAYTSLGSLYYQVPGWPIGFGDNDKAEKMLQKALAIDPQGIDANYFYGDFLVQEGHEKEAKIYLSRALQAKPRANRPLADAGRKKEIEAIMSSLN</sequence>
<keyword evidence="1" id="KW-0732">Signal</keyword>
<dbReference type="STRING" id="491952.Mar181_3444"/>
<dbReference type="Proteomes" id="UP000009230">
    <property type="component" value="Chromosome"/>
</dbReference>
<dbReference type="InterPro" id="IPR011990">
    <property type="entry name" value="TPR-like_helical_dom_sf"/>
</dbReference>
<dbReference type="RefSeq" id="WP_013797926.1">
    <property type="nucleotide sequence ID" value="NC_015559.1"/>
</dbReference>
<gene>
    <name evidence="2" type="ordered locus">Mar181_3444</name>
</gene>
<dbReference type="EMBL" id="CP002771">
    <property type="protein sequence ID" value="AEF56460.1"/>
    <property type="molecule type" value="Genomic_DNA"/>
</dbReference>
<dbReference type="SUPFAM" id="SSF48452">
    <property type="entry name" value="TPR-like"/>
    <property type="match status" value="1"/>
</dbReference>
<dbReference type="Pfam" id="PF14559">
    <property type="entry name" value="TPR_19"/>
    <property type="match status" value="1"/>
</dbReference>
<reference evidence="2 3" key="1">
    <citation type="journal article" date="2012" name="Stand. Genomic Sci.">
        <title>Complete genome sequence of Marinomonas posidonica type strain (IVIA-Po-181(T)).</title>
        <authorList>
            <person name="Lucas-Elio P."/>
            <person name="Goodwin L."/>
            <person name="Woyke T."/>
            <person name="Pitluck S."/>
            <person name="Nolan M."/>
            <person name="Kyrpides N.C."/>
            <person name="Detter J.C."/>
            <person name="Copeland A."/>
            <person name="Lu M."/>
            <person name="Bruce D."/>
            <person name="Detter C."/>
            <person name="Tapia R."/>
            <person name="Han S."/>
            <person name="Land M.L."/>
            <person name="Ivanova N."/>
            <person name="Mikhailova N."/>
            <person name="Johnston A.W."/>
            <person name="Sanchez-Amat A."/>
        </authorList>
    </citation>
    <scope>NUCLEOTIDE SEQUENCE [LARGE SCALE GENOMIC DNA]</scope>
    <source>
        <strain evidence="3">CECT 7376 / NCIMB 14433 / IVIA-Po-181</strain>
    </source>
</reference>
<feature type="signal peptide" evidence="1">
    <location>
        <begin position="1"/>
        <end position="21"/>
    </location>
</feature>
<dbReference type="HOGENOM" id="CLU_094914_0_0_6"/>
<accession>F6CV40</accession>
<dbReference type="eggNOG" id="COG3063">
    <property type="taxonomic scope" value="Bacteria"/>
</dbReference>
<evidence type="ECO:0000313" key="2">
    <source>
        <dbReference type="EMBL" id="AEF56460.1"/>
    </source>
</evidence>
<dbReference type="OrthoDB" id="9812424at2"/>
<evidence type="ECO:0000256" key="1">
    <source>
        <dbReference type="SAM" id="SignalP"/>
    </source>
</evidence>
<protein>
    <submittedName>
        <fullName evidence="2">Uncharacterized protein</fullName>
    </submittedName>
</protein>